<dbReference type="Pfam" id="PF04355">
    <property type="entry name" value="BamE"/>
    <property type="match status" value="1"/>
</dbReference>
<dbReference type="InterPro" id="IPR007450">
    <property type="entry name" value="BamE_dom"/>
</dbReference>
<evidence type="ECO:0000256" key="2">
    <source>
        <dbReference type="ARBA" id="ARBA00023136"/>
    </source>
</evidence>
<evidence type="ECO:0000256" key="3">
    <source>
        <dbReference type="SAM" id="SignalP"/>
    </source>
</evidence>
<keyword evidence="6" id="KW-1185">Reference proteome</keyword>
<keyword evidence="1 3" id="KW-0732">Signal</keyword>
<dbReference type="InterPro" id="IPR037873">
    <property type="entry name" value="BamE-like"/>
</dbReference>
<dbReference type="PROSITE" id="PS51257">
    <property type="entry name" value="PROKAR_LIPOPROTEIN"/>
    <property type="match status" value="1"/>
</dbReference>
<proteinExistence type="predicted"/>
<evidence type="ECO:0000313" key="5">
    <source>
        <dbReference type="EMBL" id="PWK38680.1"/>
    </source>
</evidence>
<evidence type="ECO:0000256" key="1">
    <source>
        <dbReference type="ARBA" id="ARBA00022729"/>
    </source>
</evidence>
<dbReference type="GO" id="GO:0019867">
    <property type="term" value="C:outer membrane"/>
    <property type="evidence" value="ECO:0007669"/>
    <property type="project" value="InterPro"/>
</dbReference>
<gene>
    <name evidence="5" type="ORF">C7419_1012579</name>
</gene>
<keyword evidence="5" id="KW-0449">Lipoprotein</keyword>
<dbReference type="AlphaFoldDB" id="A0A316FLZ5"/>
<protein>
    <submittedName>
        <fullName evidence="5">Outer membrane protein assembly factor BamE (Lipoprotein component of BamABCDE complex)</fullName>
    </submittedName>
</protein>
<dbReference type="Proteomes" id="UP000245754">
    <property type="component" value="Unassembled WGS sequence"/>
</dbReference>
<feature type="signal peptide" evidence="3">
    <location>
        <begin position="1"/>
        <end position="25"/>
    </location>
</feature>
<comment type="caution">
    <text evidence="5">The sequence shown here is derived from an EMBL/GenBank/DDBJ whole genome shotgun (WGS) entry which is preliminary data.</text>
</comment>
<evidence type="ECO:0000313" key="6">
    <source>
        <dbReference type="Proteomes" id="UP000245754"/>
    </source>
</evidence>
<name>A0A316FLZ5_9BURK</name>
<accession>A0A316FLZ5</accession>
<evidence type="ECO:0000259" key="4">
    <source>
        <dbReference type="Pfam" id="PF04355"/>
    </source>
</evidence>
<feature type="chain" id="PRO_5016456045" evidence="3">
    <location>
        <begin position="26"/>
        <end position="101"/>
    </location>
</feature>
<sequence length="101" mass="10998">MGRCRRMFVAVALSATLGLTGCATAGSGKINWNNARQVKDGMTKKEVAALMGDPYQVVARNDGTQRYVWVHVNLFSGTQSAALEFDKDGKVVKAFQIPDNF</sequence>
<dbReference type="Gene3D" id="3.30.1450.10">
    <property type="match status" value="1"/>
</dbReference>
<keyword evidence="2" id="KW-0472">Membrane</keyword>
<feature type="domain" description="Outer membrane protein assembly factor BamE" evidence="4">
    <location>
        <begin position="33"/>
        <end position="91"/>
    </location>
</feature>
<organism evidence="5 6">
    <name type="scientific">Cupriavidus plantarum</name>
    <dbReference type="NCBI Taxonomy" id="942865"/>
    <lineage>
        <taxon>Bacteria</taxon>
        <taxon>Pseudomonadati</taxon>
        <taxon>Pseudomonadota</taxon>
        <taxon>Betaproteobacteria</taxon>
        <taxon>Burkholderiales</taxon>
        <taxon>Burkholderiaceae</taxon>
        <taxon>Cupriavidus</taxon>
    </lineage>
</organism>
<reference evidence="5 6" key="1">
    <citation type="submission" date="2018-05" db="EMBL/GenBank/DDBJ databases">
        <title>Genomic Encyclopedia of Type Strains, Phase IV (KMG-V): Genome sequencing to study the core and pangenomes of soil and plant-associated prokaryotes.</title>
        <authorList>
            <person name="Whitman W."/>
        </authorList>
    </citation>
    <scope>NUCLEOTIDE SEQUENCE [LARGE SCALE GENOMIC DNA]</scope>
    <source>
        <strain evidence="5 6">SLV-132</strain>
    </source>
</reference>
<dbReference type="EMBL" id="QGGT01000001">
    <property type="protein sequence ID" value="PWK38680.1"/>
    <property type="molecule type" value="Genomic_DNA"/>
</dbReference>